<dbReference type="Pfam" id="PF00440">
    <property type="entry name" value="TetR_N"/>
    <property type="match status" value="1"/>
</dbReference>
<dbReference type="SUPFAM" id="SSF48498">
    <property type="entry name" value="Tetracyclin repressor-like, C-terminal domain"/>
    <property type="match status" value="1"/>
</dbReference>
<evidence type="ECO:0000256" key="3">
    <source>
        <dbReference type="ARBA" id="ARBA00023163"/>
    </source>
</evidence>
<dbReference type="Gene3D" id="1.10.357.10">
    <property type="entry name" value="Tetracycline Repressor, domain 2"/>
    <property type="match status" value="1"/>
</dbReference>
<evidence type="ECO:0000256" key="1">
    <source>
        <dbReference type="ARBA" id="ARBA00023015"/>
    </source>
</evidence>
<keyword evidence="7" id="KW-1185">Reference proteome</keyword>
<evidence type="ECO:0000313" key="7">
    <source>
        <dbReference type="Proteomes" id="UP000297839"/>
    </source>
</evidence>
<evidence type="ECO:0000259" key="5">
    <source>
        <dbReference type="PROSITE" id="PS50977"/>
    </source>
</evidence>
<accession>A0A4Z0BG13</accession>
<dbReference type="EMBL" id="SMLK01000007">
    <property type="protein sequence ID" value="TFY97730.1"/>
    <property type="molecule type" value="Genomic_DNA"/>
</dbReference>
<dbReference type="PRINTS" id="PR00455">
    <property type="entry name" value="HTHTETR"/>
</dbReference>
<name>A0A4Z0BG13_9BURK</name>
<dbReference type="InterPro" id="IPR036271">
    <property type="entry name" value="Tet_transcr_reg_TetR-rel_C_sf"/>
</dbReference>
<dbReference type="PROSITE" id="PS50977">
    <property type="entry name" value="HTH_TETR_2"/>
    <property type="match status" value="1"/>
</dbReference>
<dbReference type="PANTHER" id="PTHR47506:SF7">
    <property type="entry name" value="TRANSCRIPTIONAL REGULATORY PROTEIN"/>
    <property type="match status" value="1"/>
</dbReference>
<reference evidence="6 7" key="1">
    <citation type="submission" date="2019-03" db="EMBL/GenBank/DDBJ databases">
        <title>Ramlibacter sp. 18x22-1, whole genome shotgun sequence.</title>
        <authorList>
            <person name="Zhang X."/>
            <person name="Feng G."/>
            <person name="Zhu H."/>
        </authorList>
    </citation>
    <scope>NUCLEOTIDE SEQUENCE [LARGE SCALE GENOMIC DNA]</scope>
    <source>
        <strain evidence="6 7">18x22-1</strain>
    </source>
</reference>
<proteinExistence type="predicted"/>
<dbReference type="Gene3D" id="1.10.10.60">
    <property type="entry name" value="Homeodomain-like"/>
    <property type="match status" value="1"/>
</dbReference>
<keyword evidence="2 4" id="KW-0238">DNA-binding</keyword>
<evidence type="ECO:0000256" key="2">
    <source>
        <dbReference type="ARBA" id="ARBA00023125"/>
    </source>
</evidence>
<feature type="domain" description="HTH tetR-type" evidence="5">
    <location>
        <begin position="9"/>
        <end position="69"/>
    </location>
</feature>
<keyword evidence="3" id="KW-0804">Transcription</keyword>
<dbReference type="SUPFAM" id="SSF46689">
    <property type="entry name" value="Homeodomain-like"/>
    <property type="match status" value="1"/>
</dbReference>
<evidence type="ECO:0000313" key="6">
    <source>
        <dbReference type="EMBL" id="TFY97730.1"/>
    </source>
</evidence>
<dbReference type="PANTHER" id="PTHR47506">
    <property type="entry name" value="TRANSCRIPTIONAL REGULATORY PROTEIN"/>
    <property type="match status" value="1"/>
</dbReference>
<dbReference type="OrthoDB" id="9798857at2"/>
<evidence type="ECO:0000256" key="4">
    <source>
        <dbReference type="PROSITE-ProRule" id="PRU00335"/>
    </source>
</evidence>
<feature type="DNA-binding region" description="H-T-H motif" evidence="4">
    <location>
        <begin position="32"/>
        <end position="51"/>
    </location>
</feature>
<comment type="caution">
    <text evidence="6">The sequence shown here is derived from an EMBL/GenBank/DDBJ whole genome shotgun (WGS) entry which is preliminary data.</text>
</comment>
<gene>
    <name evidence="6" type="ORF">EZ216_18610</name>
</gene>
<protein>
    <submittedName>
        <fullName evidence="6">TetR/AcrR family transcriptional regulator</fullName>
    </submittedName>
</protein>
<dbReference type="RefSeq" id="WP_135251283.1">
    <property type="nucleotide sequence ID" value="NZ_SMLK01000007.1"/>
</dbReference>
<dbReference type="AlphaFoldDB" id="A0A4Z0BG13"/>
<dbReference type="GO" id="GO:0003677">
    <property type="term" value="F:DNA binding"/>
    <property type="evidence" value="ECO:0007669"/>
    <property type="project" value="UniProtKB-UniRule"/>
</dbReference>
<sequence>MDTAPTRKQLTHDRIVRTAAHAIRGAGFAGIGVADVMKRAGLTHGGFYAHFPSRDDLLAEALEQAGHDSRERLKAGMEASVAKGHSRFRALVDNYLADRHLRSPDTGCPVAALGSEMPRQTAQVRDAAVVRVEALLSGVADALGPKAPAGAAGVVAGQLVGTLQLARTLGDNARGRALLVATRRSLLEQFDSPPARKR</sequence>
<dbReference type="Proteomes" id="UP000297839">
    <property type="component" value="Unassembled WGS sequence"/>
</dbReference>
<dbReference type="InterPro" id="IPR001647">
    <property type="entry name" value="HTH_TetR"/>
</dbReference>
<dbReference type="InterPro" id="IPR009057">
    <property type="entry name" value="Homeodomain-like_sf"/>
</dbReference>
<organism evidence="6 7">
    <name type="scientific">Ramlibacter humi</name>
    <dbReference type="NCBI Taxonomy" id="2530451"/>
    <lineage>
        <taxon>Bacteria</taxon>
        <taxon>Pseudomonadati</taxon>
        <taxon>Pseudomonadota</taxon>
        <taxon>Betaproteobacteria</taxon>
        <taxon>Burkholderiales</taxon>
        <taxon>Comamonadaceae</taxon>
        <taxon>Ramlibacter</taxon>
    </lineage>
</organism>
<keyword evidence="1" id="KW-0805">Transcription regulation</keyword>